<gene>
    <name evidence="3" type="ORF">G8O30_10540</name>
</gene>
<dbReference type="AlphaFoldDB" id="A0A7S8CEH7"/>
<dbReference type="EMBL" id="CP049742">
    <property type="protein sequence ID" value="QPC48434.1"/>
    <property type="molecule type" value="Genomic_DNA"/>
</dbReference>
<evidence type="ECO:0000313" key="3">
    <source>
        <dbReference type="EMBL" id="QPC48434.1"/>
    </source>
</evidence>
<protein>
    <recommendedName>
        <fullName evidence="2">3D domain-containing protein</fullName>
    </recommendedName>
</protein>
<dbReference type="InterPro" id="IPR051933">
    <property type="entry name" value="Resuscitation_pf_RpfB"/>
</dbReference>
<sequence length="218" mass="24098">MTMLVILACFSTFESISGVKAMPIKTTSAYDGDKEESEKPFRMFRSAMKSLQSFVSTGTLISSSVETAARIPTLEEQNWDQYPSQTVTATGYTAGIESTGKTVGHPSYGITYSGVKVKRDLYSTVAADLSVFPLGTILYIPDYGFGVVADKGGAIKGNKIDLYFDTVEEVYAEWGKKSVEVYVVKRGEGKLTEEDLRVLNENESMQVFRQQIKKKKDL</sequence>
<dbReference type="GO" id="GO:0009254">
    <property type="term" value="P:peptidoglycan turnover"/>
    <property type="evidence" value="ECO:0007669"/>
    <property type="project" value="InterPro"/>
</dbReference>
<dbReference type="CDD" id="cd22786">
    <property type="entry name" value="DPBB_YuiC-like"/>
    <property type="match status" value="1"/>
</dbReference>
<dbReference type="Pfam" id="PF06725">
    <property type="entry name" value="3D"/>
    <property type="match status" value="1"/>
</dbReference>
<dbReference type="GO" id="GO:0019867">
    <property type="term" value="C:outer membrane"/>
    <property type="evidence" value="ECO:0007669"/>
    <property type="project" value="InterPro"/>
</dbReference>
<evidence type="ECO:0000313" key="4">
    <source>
        <dbReference type="Proteomes" id="UP000593626"/>
    </source>
</evidence>
<proteinExistence type="predicted"/>
<feature type="domain" description="3D" evidence="2">
    <location>
        <begin position="123"/>
        <end position="184"/>
    </location>
</feature>
<evidence type="ECO:0000256" key="1">
    <source>
        <dbReference type="ARBA" id="ARBA00022729"/>
    </source>
</evidence>
<keyword evidence="4" id="KW-1185">Reference proteome</keyword>
<dbReference type="InterPro" id="IPR036908">
    <property type="entry name" value="RlpA-like_sf"/>
</dbReference>
<dbReference type="InterPro" id="IPR010611">
    <property type="entry name" value="3D_dom"/>
</dbReference>
<dbReference type="PANTHER" id="PTHR39160">
    <property type="entry name" value="CELL WALL-BINDING PROTEIN YOCH"/>
    <property type="match status" value="1"/>
</dbReference>
<organism evidence="3 4">
    <name type="scientific">Mangrovibacillus cuniculi</name>
    <dbReference type="NCBI Taxonomy" id="2593652"/>
    <lineage>
        <taxon>Bacteria</taxon>
        <taxon>Bacillati</taxon>
        <taxon>Bacillota</taxon>
        <taxon>Bacilli</taxon>
        <taxon>Bacillales</taxon>
        <taxon>Bacillaceae</taxon>
        <taxon>Mangrovibacillus</taxon>
    </lineage>
</organism>
<dbReference type="PANTHER" id="PTHR39160:SF4">
    <property type="entry name" value="RESUSCITATION-PROMOTING FACTOR RPFB"/>
    <property type="match status" value="1"/>
</dbReference>
<dbReference type="GO" id="GO:0004553">
    <property type="term" value="F:hydrolase activity, hydrolyzing O-glycosyl compounds"/>
    <property type="evidence" value="ECO:0007669"/>
    <property type="project" value="InterPro"/>
</dbReference>
<dbReference type="SUPFAM" id="SSF50685">
    <property type="entry name" value="Barwin-like endoglucanases"/>
    <property type="match status" value="1"/>
</dbReference>
<reference evidence="3 4" key="1">
    <citation type="submission" date="2019-07" db="EMBL/GenBank/DDBJ databases">
        <title>Genome sequence of 2 isolates from Red Sea Mangroves.</title>
        <authorList>
            <person name="Sefrji F."/>
            <person name="Michoud G."/>
            <person name="Merlino G."/>
            <person name="Daffonchio D."/>
        </authorList>
    </citation>
    <scope>NUCLEOTIDE SEQUENCE [LARGE SCALE GENOMIC DNA]</scope>
    <source>
        <strain evidence="3 4">R1DC41</strain>
    </source>
</reference>
<accession>A0A7S8CEH7</accession>
<dbReference type="Gene3D" id="2.40.40.10">
    <property type="entry name" value="RlpA-like domain"/>
    <property type="match status" value="1"/>
</dbReference>
<name>A0A7S8CEH7_9BACI</name>
<evidence type="ECO:0000259" key="2">
    <source>
        <dbReference type="Pfam" id="PF06725"/>
    </source>
</evidence>
<dbReference type="KEGG" id="mcui:G8O30_10540"/>
<keyword evidence="1" id="KW-0732">Signal</keyword>
<dbReference type="Proteomes" id="UP000593626">
    <property type="component" value="Chromosome"/>
</dbReference>